<dbReference type="Proteomes" id="UP001528823">
    <property type="component" value="Unassembled WGS sequence"/>
</dbReference>
<comment type="caution">
    <text evidence="2">The sequence shown here is derived from an EMBL/GenBank/DDBJ whole genome shotgun (WGS) entry which is preliminary data.</text>
</comment>
<keyword evidence="3" id="KW-1185">Reference proteome</keyword>
<gene>
    <name evidence="2" type="ORF">ORQ98_21105</name>
</gene>
<dbReference type="Pfam" id="PF01584">
    <property type="entry name" value="CheW"/>
    <property type="match status" value="1"/>
</dbReference>
<evidence type="ECO:0000259" key="1">
    <source>
        <dbReference type="PROSITE" id="PS50851"/>
    </source>
</evidence>
<feature type="domain" description="CheW-like" evidence="1">
    <location>
        <begin position="11"/>
        <end position="149"/>
    </location>
</feature>
<sequence length="149" mass="16290">MQEQQATNNEEAQWLTFSLEGEIYAVEVLRTLEILNFMELAPVPGAPDYVLGMISLRGEVININSLRLLLGLPGSNVSNQSRIILLDISGQIQGILVDSVSEIISIKNAEIDSSNEHGTNCPFVIGTAHYEEDIIILISVEKLLAVDSP</sequence>
<dbReference type="Gene3D" id="2.30.30.40">
    <property type="entry name" value="SH3 Domains"/>
    <property type="match status" value="1"/>
</dbReference>
<accession>A0ABT5UDM0</accession>
<name>A0ABT5UDM0_9GAMM</name>
<reference evidence="2 3" key="1">
    <citation type="submission" date="2022-11" db="EMBL/GenBank/DDBJ databases">
        <title>Spartinivicinus poritis sp. nov., isolated from scleractinian coral Porites lutea.</title>
        <authorList>
            <person name="Zhang G."/>
            <person name="Cai L."/>
            <person name="Wei Q."/>
        </authorList>
    </citation>
    <scope>NUCLEOTIDE SEQUENCE [LARGE SCALE GENOMIC DNA]</scope>
    <source>
        <strain evidence="2 3">A2-2</strain>
    </source>
</reference>
<dbReference type="InterPro" id="IPR039315">
    <property type="entry name" value="CheW"/>
</dbReference>
<evidence type="ECO:0000313" key="2">
    <source>
        <dbReference type="EMBL" id="MDE1464464.1"/>
    </source>
</evidence>
<dbReference type="RefSeq" id="WP_274690790.1">
    <property type="nucleotide sequence ID" value="NZ_JAPMOU010000035.1"/>
</dbReference>
<evidence type="ECO:0000313" key="3">
    <source>
        <dbReference type="Proteomes" id="UP001528823"/>
    </source>
</evidence>
<dbReference type="InterPro" id="IPR002545">
    <property type="entry name" value="CheW-lke_dom"/>
</dbReference>
<protein>
    <submittedName>
        <fullName evidence="2">Chemotaxis protein CheW</fullName>
    </submittedName>
</protein>
<organism evidence="2 3">
    <name type="scientific">Spartinivicinus poritis</name>
    <dbReference type="NCBI Taxonomy" id="2994640"/>
    <lineage>
        <taxon>Bacteria</taxon>
        <taxon>Pseudomonadati</taxon>
        <taxon>Pseudomonadota</taxon>
        <taxon>Gammaproteobacteria</taxon>
        <taxon>Oceanospirillales</taxon>
        <taxon>Zooshikellaceae</taxon>
        <taxon>Spartinivicinus</taxon>
    </lineage>
</organism>
<dbReference type="PANTHER" id="PTHR22617:SF23">
    <property type="entry name" value="CHEMOTAXIS PROTEIN CHEW"/>
    <property type="match status" value="1"/>
</dbReference>
<dbReference type="PANTHER" id="PTHR22617">
    <property type="entry name" value="CHEMOTAXIS SENSOR HISTIDINE KINASE-RELATED"/>
    <property type="match status" value="1"/>
</dbReference>
<dbReference type="EMBL" id="JAPMOU010000035">
    <property type="protein sequence ID" value="MDE1464464.1"/>
    <property type="molecule type" value="Genomic_DNA"/>
</dbReference>
<proteinExistence type="predicted"/>
<dbReference type="InterPro" id="IPR036061">
    <property type="entry name" value="CheW-like_dom_sf"/>
</dbReference>
<dbReference type="PROSITE" id="PS50851">
    <property type="entry name" value="CHEW"/>
    <property type="match status" value="1"/>
</dbReference>
<dbReference type="SUPFAM" id="SSF50341">
    <property type="entry name" value="CheW-like"/>
    <property type="match status" value="1"/>
</dbReference>
<dbReference type="Gene3D" id="2.40.50.180">
    <property type="entry name" value="CheA-289, Domain 4"/>
    <property type="match status" value="1"/>
</dbReference>
<dbReference type="SMART" id="SM00260">
    <property type="entry name" value="CheW"/>
    <property type="match status" value="1"/>
</dbReference>